<keyword evidence="12" id="KW-1185">Reference proteome</keyword>
<proteinExistence type="inferred from homology"/>
<dbReference type="AlphaFoldDB" id="A0A176QAE1"/>
<evidence type="ECO:0000256" key="6">
    <source>
        <dbReference type="ARBA" id="ARBA00048780"/>
    </source>
</evidence>
<dbReference type="GO" id="GO:0005737">
    <property type="term" value="C:cytoplasm"/>
    <property type="evidence" value="ECO:0007669"/>
    <property type="project" value="TreeGrafter"/>
</dbReference>
<dbReference type="Gene3D" id="3.90.1150.10">
    <property type="entry name" value="Aspartate Aminotransferase, domain 1"/>
    <property type="match status" value="2"/>
</dbReference>
<dbReference type="InterPro" id="IPR015422">
    <property type="entry name" value="PyrdxlP-dep_Trfase_small"/>
</dbReference>
<evidence type="ECO:0000313" key="12">
    <source>
        <dbReference type="Proteomes" id="UP000076976"/>
    </source>
</evidence>
<evidence type="ECO:0000256" key="10">
    <source>
        <dbReference type="SAM" id="MobiDB-lite"/>
    </source>
</evidence>
<evidence type="ECO:0000256" key="2">
    <source>
        <dbReference type="ARBA" id="ARBA00009077"/>
    </source>
</evidence>
<dbReference type="FunFam" id="3.40.640.10:FF:000046">
    <property type="entry name" value="Cystathionine gamma-lyase"/>
    <property type="match status" value="1"/>
</dbReference>
<dbReference type="PANTHER" id="PTHR11808:SF15">
    <property type="entry name" value="CYSTATHIONINE GAMMA-LYASE"/>
    <property type="match status" value="1"/>
</dbReference>
<dbReference type="InterPro" id="IPR015424">
    <property type="entry name" value="PyrdxlP-dep_Trfase"/>
</dbReference>
<organism evidence="11 12">
    <name type="scientific">Janibacter melonis</name>
    <dbReference type="NCBI Taxonomy" id="262209"/>
    <lineage>
        <taxon>Bacteria</taxon>
        <taxon>Bacillati</taxon>
        <taxon>Actinomycetota</taxon>
        <taxon>Actinomycetes</taxon>
        <taxon>Micrococcales</taxon>
        <taxon>Intrasporangiaceae</taxon>
        <taxon>Janibacter</taxon>
    </lineage>
</organism>
<dbReference type="SUPFAM" id="SSF53383">
    <property type="entry name" value="PLP-dependent transferases"/>
    <property type="match status" value="1"/>
</dbReference>
<dbReference type="InterPro" id="IPR000277">
    <property type="entry name" value="Cys/Met-Metab_PyrdxlP-dep_enz"/>
</dbReference>
<evidence type="ECO:0000256" key="8">
    <source>
        <dbReference type="PIRSR" id="PIRSR001434-2"/>
    </source>
</evidence>
<evidence type="ECO:0000256" key="5">
    <source>
        <dbReference type="ARBA" id="ARBA00047199"/>
    </source>
</evidence>
<gene>
    <name evidence="11" type="ORF">AWH69_09340</name>
</gene>
<comment type="similarity">
    <text evidence="2 9">Belongs to the trans-sulfuration enzymes family.</text>
</comment>
<dbReference type="InterPro" id="IPR054542">
    <property type="entry name" value="Cys_met_metab_PP"/>
</dbReference>
<keyword evidence="3 8" id="KW-0663">Pyridoxal phosphate</keyword>
<dbReference type="PROSITE" id="PS00868">
    <property type="entry name" value="CYS_MET_METAB_PP"/>
    <property type="match status" value="1"/>
</dbReference>
<dbReference type="GO" id="GO:0030170">
    <property type="term" value="F:pyridoxal phosphate binding"/>
    <property type="evidence" value="ECO:0007669"/>
    <property type="project" value="InterPro"/>
</dbReference>
<name>A0A176QAE1_9MICO</name>
<evidence type="ECO:0000256" key="9">
    <source>
        <dbReference type="RuleBase" id="RU362118"/>
    </source>
</evidence>
<sequence>MTSEQPTGADGHATHAGSPFAPATQVVALGRPDRAPGAPLAVPPVFTSTYAADGPVNYARAGNPTWSALEDSVGPLEGGDALAFASGMAAVAAVLSLVPTGGTVVAPFAAYNGVVVSLTEAQEAGRLAVRWVDVTDAEAVEAALPGADLLWLESPTNPLLDLADVERLAQAGRAAGAVVAVDNTFATPLLQQPLALGADVSVHSATKYLSGHSDVILGMTITGTDERGRALRDRLARHRLLGGAIPGPMEAWLVLRGLRTLAVRLERACENAVELAARLREHPSVTRVRYPGLGAIVSVETVGGAEGAERVCAGTHLWSHSTSLGGVESQLERRRRQPGEPESTPVDLVRLSVGIEDVEDLWRDLDAALRLA</sequence>
<dbReference type="InterPro" id="IPR015421">
    <property type="entry name" value="PyrdxlP-dep_Trfase_major"/>
</dbReference>
<evidence type="ECO:0000256" key="3">
    <source>
        <dbReference type="ARBA" id="ARBA00022898"/>
    </source>
</evidence>
<dbReference type="STRING" id="262209.AWH69_09340"/>
<dbReference type="RefSeq" id="WP_068274546.1">
    <property type="nucleotide sequence ID" value="NZ_LQZG01000003.1"/>
</dbReference>
<dbReference type="Proteomes" id="UP000076976">
    <property type="component" value="Unassembled WGS sequence"/>
</dbReference>
<feature type="modified residue" description="N6-(pyridoxal phosphate)lysine" evidence="8">
    <location>
        <position position="207"/>
    </location>
</feature>
<dbReference type="EC" id="4.4.1.2" evidence="4"/>
<evidence type="ECO:0000256" key="1">
    <source>
        <dbReference type="ARBA" id="ARBA00001933"/>
    </source>
</evidence>
<comment type="cofactor">
    <cofactor evidence="1 9">
        <name>pyridoxal 5'-phosphate</name>
        <dbReference type="ChEBI" id="CHEBI:597326"/>
    </cofactor>
</comment>
<dbReference type="GO" id="GO:0019343">
    <property type="term" value="P:cysteine biosynthetic process via cystathionine"/>
    <property type="evidence" value="ECO:0007669"/>
    <property type="project" value="TreeGrafter"/>
</dbReference>
<reference evidence="11 12" key="1">
    <citation type="submission" date="2016-01" db="EMBL/GenBank/DDBJ databases">
        <title>Janibacter melonis strain CD11_4 genome sequencing and assembly.</title>
        <authorList>
            <person name="Nair G.R."/>
            <person name="Kaur G."/>
            <person name="Chander A.M."/>
            <person name="Mayilraj S."/>
        </authorList>
    </citation>
    <scope>NUCLEOTIDE SEQUENCE [LARGE SCALE GENOMIC DNA]</scope>
    <source>
        <strain evidence="11 12">CD11-4</strain>
    </source>
</reference>
<dbReference type="Pfam" id="PF01053">
    <property type="entry name" value="Cys_Met_Meta_PP"/>
    <property type="match status" value="1"/>
</dbReference>
<evidence type="ECO:0000256" key="4">
    <source>
        <dbReference type="ARBA" id="ARBA00047175"/>
    </source>
</evidence>
<dbReference type="GO" id="GO:0047982">
    <property type="term" value="F:homocysteine desulfhydrase activity"/>
    <property type="evidence" value="ECO:0007669"/>
    <property type="project" value="UniProtKB-EC"/>
</dbReference>
<evidence type="ECO:0000256" key="7">
    <source>
        <dbReference type="ARBA" id="ARBA00052699"/>
    </source>
</evidence>
<evidence type="ECO:0000313" key="11">
    <source>
        <dbReference type="EMBL" id="OAB86655.1"/>
    </source>
</evidence>
<comment type="catalytic activity">
    <reaction evidence="7">
        <text>L-methionine + H2O = methanethiol + 2-oxobutanoate + NH4(+)</text>
        <dbReference type="Rhea" id="RHEA:23800"/>
        <dbReference type="ChEBI" id="CHEBI:15377"/>
        <dbReference type="ChEBI" id="CHEBI:16007"/>
        <dbReference type="ChEBI" id="CHEBI:16763"/>
        <dbReference type="ChEBI" id="CHEBI:28938"/>
        <dbReference type="ChEBI" id="CHEBI:57844"/>
        <dbReference type="EC" id="4.4.1.11"/>
    </reaction>
    <physiologicalReaction direction="left-to-right" evidence="7">
        <dbReference type="Rhea" id="RHEA:23801"/>
    </physiologicalReaction>
</comment>
<dbReference type="GO" id="GO:0003962">
    <property type="term" value="F:cystathionine gamma-synthase activity"/>
    <property type="evidence" value="ECO:0007669"/>
    <property type="project" value="TreeGrafter"/>
</dbReference>
<dbReference type="EMBL" id="LQZG01000003">
    <property type="protein sequence ID" value="OAB86655.1"/>
    <property type="molecule type" value="Genomic_DNA"/>
</dbReference>
<feature type="region of interest" description="Disordered" evidence="10">
    <location>
        <begin position="1"/>
        <end position="20"/>
    </location>
</feature>
<dbReference type="PANTHER" id="PTHR11808">
    <property type="entry name" value="TRANS-SULFURATION ENZYME FAMILY MEMBER"/>
    <property type="match status" value="1"/>
</dbReference>
<dbReference type="GO" id="GO:0019346">
    <property type="term" value="P:transsulfuration"/>
    <property type="evidence" value="ECO:0007669"/>
    <property type="project" value="InterPro"/>
</dbReference>
<accession>A0A176QAE1</accession>
<dbReference type="PIRSF" id="PIRSF001434">
    <property type="entry name" value="CGS"/>
    <property type="match status" value="1"/>
</dbReference>
<dbReference type="GO" id="GO:0004123">
    <property type="term" value="F:cystathionine gamma-lyase activity"/>
    <property type="evidence" value="ECO:0007669"/>
    <property type="project" value="TreeGrafter"/>
</dbReference>
<protein>
    <recommendedName>
        <fullName evidence="4">homocysteine desulfhydrase</fullName>
        <ecNumber evidence="4">4.4.1.2</ecNumber>
    </recommendedName>
    <alternativeName>
        <fullName evidence="5">Homocysteine desulfhydrase</fullName>
    </alternativeName>
</protein>
<comment type="catalytic activity">
    <reaction evidence="6">
        <text>L-homocysteine + H2O = 2-oxobutanoate + hydrogen sulfide + NH4(+) + H(+)</text>
        <dbReference type="Rhea" id="RHEA:14501"/>
        <dbReference type="ChEBI" id="CHEBI:15377"/>
        <dbReference type="ChEBI" id="CHEBI:15378"/>
        <dbReference type="ChEBI" id="CHEBI:16763"/>
        <dbReference type="ChEBI" id="CHEBI:28938"/>
        <dbReference type="ChEBI" id="CHEBI:29919"/>
        <dbReference type="ChEBI" id="CHEBI:58199"/>
        <dbReference type="EC" id="4.4.1.2"/>
    </reaction>
    <physiologicalReaction direction="left-to-right" evidence="6">
        <dbReference type="Rhea" id="RHEA:14502"/>
    </physiologicalReaction>
</comment>
<dbReference type="Gene3D" id="3.40.640.10">
    <property type="entry name" value="Type I PLP-dependent aspartate aminotransferase-like (Major domain)"/>
    <property type="match status" value="1"/>
</dbReference>
<dbReference type="GO" id="GO:0018826">
    <property type="term" value="F:methionine gamma-lyase activity"/>
    <property type="evidence" value="ECO:0007669"/>
    <property type="project" value="UniProtKB-EC"/>
</dbReference>
<comment type="caution">
    <text evidence="11">The sequence shown here is derived from an EMBL/GenBank/DDBJ whole genome shotgun (WGS) entry which is preliminary data.</text>
</comment>